<evidence type="ECO:0000313" key="2">
    <source>
        <dbReference type="EMBL" id="BAE49900.1"/>
    </source>
</evidence>
<feature type="domain" description="Phasin" evidence="1">
    <location>
        <begin position="2"/>
        <end position="92"/>
    </location>
</feature>
<dbReference type="InterPro" id="IPR018968">
    <property type="entry name" value="Phasin"/>
</dbReference>
<dbReference type="KEGG" id="mag:amb1096"/>
<reference evidence="2 3" key="1">
    <citation type="journal article" date="2005" name="DNA Res.">
        <title>Complete genome sequence of the facultative anaerobic magnetotactic bacterium Magnetospirillum sp. strain AMB-1.</title>
        <authorList>
            <person name="Matsunaga T."/>
            <person name="Okamura Y."/>
            <person name="Fukuda Y."/>
            <person name="Wahyudi A.T."/>
            <person name="Murase Y."/>
            <person name="Takeyama H."/>
        </authorList>
    </citation>
    <scope>NUCLEOTIDE SEQUENCE [LARGE SCALE GENOMIC DNA]</scope>
    <source>
        <strain evidence="3">ATCC 700264 / AMB-1</strain>
    </source>
</reference>
<dbReference type="AlphaFoldDB" id="Q2W8C5"/>
<dbReference type="EMBL" id="AP007255">
    <property type="protein sequence ID" value="BAE49900.1"/>
    <property type="molecule type" value="Genomic_DNA"/>
</dbReference>
<accession>Q2W8C5</accession>
<keyword evidence="3" id="KW-1185">Reference proteome</keyword>
<dbReference type="Pfam" id="PF09361">
    <property type="entry name" value="Phasin_2"/>
    <property type="match status" value="1"/>
</dbReference>
<dbReference type="NCBIfam" id="TIGR01841">
    <property type="entry name" value="phasin"/>
    <property type="match status" value="1"/>
</dbReference>
<dbReference type="InterPro" id="IPR010127">
    <property type="entry name" value="Phasin_subfam-1"/>
</dbReference>
<dbReference type="HOGENOM" id="CLU_133107_1_0_5"/>
<dbReference type="Proteomes" id="UP000007058">
    <property type="component" value="Chromosome"/>
</dbReference>
<name>Q2W8C5_PARM1</name>
<evidence type="ECO:0000313" key="3">
    <source>
        <dbReference type="Proteomes" id="UP000007058"/>
    </source>
</evidence>
<dbReference type="STRING" id="342108.amb1096"/>
<evidence type="ECO:0000259" key="1">
    <source>
        <dbReference type="Pfam" id="PF09361"/>
    </source>
</evidence>
<sequence length="106" mass="11838">MLESQARNLAALEEANQHAIDAFHAVFKRQNEILHAAIQESAKLVSAPEEAFSKQAEIARTATEHTLDNLRRMSEMLAAASEKAAAVLNQRVRENMEELKTISRPE</sequence>
<organism evidence="2 3">
    <name type="scientific">Paramagnetospirillum magneticum (strain ATCC 700264 / AMB-1)</name>
    <name type="common">Magnetospirillum magneticum</name>
    <dbReference type="NCBI Taxonomy" id="342108"/>
    <lineage>
        <taxon>Bacteria</taxon>
        <taxon>Pseudomonadati</taxon>
        <taxon>Pseudomonadota</taxon>
        <taxon>Alphaproteobacteria</taxon>
        <taxon>Rhodospirillales</taxon>
        <taxon>Magnetospirillaceae</taxon>
        <taxon>Paramagnetospirillum</taxon>
    </lineage>
</organism>
<protein>
    <submittedName>
        <fullName evidence="2">Magnetic particle membrane specific GTPase P16</fullName>
    </submittedName>
</protein>
<proteinExistence type="predicted"/>
<gene>
    <name evidence="2" type="ordered locus">amb1096</name>
</gene>